<dbReference type="SUPFAM" id="SSF53067">
    <property type="entry name" value="Actin-like ATPase domain"/>
    <property type="match status" value="1"/>
</dbReference>
<dbReference type="AlphaFoldDB" id="A0A0F0LQW0"/>
<dbReference type="Gene3D" id="3.30.420.40">
    <property type="match status" value="2"/>
</dbReference>
<evidence type="ECO:0000313" key="2">
    <source>
        <dbReference type="EMBL" id="KJL33911.1"/>
    </source>
</evidence>
<dbReference type="EMBL" id="JYIX01000031">
    <property type="protein sequence ID" value="KJL33911.1"/>
    <property type="molecule type" value="Genomic_DNA"/>
</dbReference>
<keyword evidence="3" id="KW-1185">Reference proteome</keyword>
<dbReference type="InterPro" id="IPR000600">
    <property type="entry name" value="ROK"/>
</dbReference>
<accession>A0A0F0LQW0</accession>
<gene>
    <name evidence="2" type="primary">nagC_1</name>
    <name evidence="2" type="ORF">RS86_01347</name>
</gene>
<dbReference type="InterPro" id="IPR043129">
    <property type="entry name" value="ATPase_NBD"/>
</dbReference>
<reference evidence="2 3" key="1">
    <citation type="submission" date="2015-02" db="EMBL/GenBank/DDBJ databases">
        <title>Draft genome sequences of ten Microbacterium spp. with emphasis on heavy metal contaminated environments.</title>
        <authorList>
            <person name="Corretto E."/>
        </authorList>
    </citation>
    <scope>NUCLEOTIDE SEQUENCE [LARGE SCALE GENOMIC DNA]</scope>
    <source>
        <strain evidence="2 3">ARN176</strain>
    </source>
</reference>
<dbReference type="PATRIC" id="fig|582680.6.peg.1385"/>
<sequence length="403" mass="41048">MSTSAADVGATRPSLGQVLDFAWGRGPFTATEAMAGASLTRSTTIDAIDTLVETGVVRELANARDAGEYSAGRPARRFELPADLGAVIALDAGDTHLGVTVTDLARAPLAQVRADLDPQHTVGQRRTAILRHLDAALTSSGVPRDRVLALCAGVAAPVARDGSSPPHPDGFWERTNPGLAEVLAGWAPVVEIKNDAVLAAAAEGDLGQAVGCRDYIALIAGERFGAGAVVDGHILHGAHGGVGEMVLLDHVRGVGSAEGLGPAITRIAQELLASGKVAADGALAELVANGLRADRVLALAAAGDPDAAQVVRGAGEYLARVVAVLGSTYDPERVIVCGAIADAIEPVLDAARDVLRPLLDLPAPTILRSHLGADIVLAGAVSTALASARTVGLPRLVAQRLRG</sequence>
<dbReference type="RefSeq" id="WP_045271453.1">
    <property type="nucleotide sequence ID" value="NZ_JYIX01000031.1"/>
</dbReference>
<proteinExistence type="inferred from homology"/>
<protein>
    <submittedName>
        <fullName evidence="2">N-acetylglucosamine repressor</fullName>
    </submittedName>
</protein>
<evidence type="ECO:0000256" key="1">
    <source>
        <dbReference type="ARBA" id="ARBA00006479"/>
    </source>
</evidence>
<dbReference type="PANTHER" id="PTHR18964">
    <property type="entry name" value="ROK (REPRESSOR, ORF, KINASE) FAMILY"/>
    <property type="match status" value="1"/>
</dbReference>
<comment type="similarity">
    <text evidence="1">Belongs to the ROK (NagC/XylR) family.</text>
</comment>
<evidence type="ECO:0000313" key="3">
    <source>
        <dbReference type="Proteomes" id="UP000033740"/>
    </source>
</evidence>
<dbReference type="PANTHER" id="PTHR18964:SF173">
    <property type="entry name" value="GLUCOKINASE"/>
    <property type="match status" value="1"/>
</dbReference>
<dbReference type="Pfam" id="PF00480">
    <property type="entry name" value="ROK"/>
    <property type="match status" value="1"/>
</dbReference>
<name>A0A0F0LQW0_9MICO</name>
<organism evidence="2 3">
    <name type="scientific">Microbacterium azadirachtae</name>
    <dbReference type="NCBI Taxonomy" id="582680"/>
    <lineage>
        <taxon>Bacteria</taxon>
        <taxon>Bacillati</taxon>
        <taxon>Actinomycetota</taxon>
        <taxon>Actinomycetes</taxon>
        <taxon>Micrococcales</taxon>
        <taxon>Microbacteriaceae</taxon>
        <taxon>Microbacterium</taxon>
    </lineage>
</organism>
<comment type="caution">
    <text evidence="2">The sequence shown here is derived from an EMBL/GenBank/DDBJ whole genome shotgun (WGS) entry which is preliminary data.</text>
</comment>
<dbReference type="Proteomes" id="UP000033740">
    <property type="component" value="Unassembled WGS sequence"/>
</dbReference>
<dbReference type="STRING" id="582680.RS86_01347"/>